<reference evidence="2" key="2">
    <citation type="submission" date="2025-09" db="UniProtKB">
        <authorList>
            <consortium name="Ensembl"/>
        </authorList>
    </citation>
    <scope>IDENTIFICATION</scope>
</reference>
<feature type="region of interest" description="Disordered" evidence="1">
    <location>
        <begin position="78"/>
        <end position="101"/>
    </location>
</feature>
<organism evidence="2 3">
    <name type="scientific">Nothoprocta perdicaria</name>
    <name type="common">Chilean tinamou</name>
    <name type="synonym">Crypturus perdicarius</name>
    <dbReference type="NCBI Taxonomy" id="30464"/>
    <lineage>
        <taxon>Eukaryota</taxon>
        <taxon>Metazoa</taxon>
        <taxon>Chordata</taxon>
        <taxon>Craniata</taxon>
        <taxon>Vertebrata</taxon>
        <taxon>Euteleostomi</taxon>
        <taxon>Archelosauria</taxon>
        <taxon>Archosauria</taxon>
        <taxon>Dinosauria</taxon>
        <taxon>Saurischia</taxon>
        <taxon>Theropoda</taxon>
        <taxon>Coelurosauria</taxon>
        <taxon>Aves</taxon>
        <taxon>Palaeognathae</taxon>
        <taxon>Tinamiformes</taxon>
        <taxon>Tinamidae</taxon>
        <taxon>Nothoprocta</taxon>
    </lineage>
</organism>
<feature type="region of interest" description="Disordered" evidence="1">
    <location>
        <begin position="30"/>
        <end position="57"/>
    </location>
</feature>
<name>A0A8C6Z3A3_NOTPE</name>
<evidence type="ECO:0000256" key="1">
    <source>
        <dbReference type="SAM" id="MobiDB-lite"/>
    </source>
</evidence>
<reference evidence="2" key="1">
    <citation type="submission" date="2025-08" db="UniProtKB">
        <authorList>
            <consortium name="Ensembl"/>
        </authorList>
    </citation>
    <scope>IDENTIFICATION</scope>
</reference>
<evidence type="ECO:0000313" key="2">
    <source>
        <dbReference type="Ensembl" id="ENSNPEP00000006440.1"/>
    </source>
</evidence>
<proteinExistence type="predicted"/>
<evidence type="ECO:0000313" key="3">
    <source>
        <dbReference type="Proteomes" id="UP000694420"/>
    </source>
</evidence>
<dbReference type="AlphaFoldDB" id="A0A8C6Z3A3"/>
<accession>A0A8C6Z3A3</accession>
<dbReference type="Ensembl" id="ENSNPET00000006597.1">
    <property type="protein sequence ID" value="ENSNPEP00000006440.1"/>
    <property type="gene ID" value="ENSNPEG00000004875.1"/>
</dbReference>
<protein>
    <submittedName>
        <fullName evidence="2">Uncharacterized protein</fullName>
    </submittedName>
</protein>
<keyword evidence="3" id="KW-1185">Reference proteome</keyword>
<dbReference type="Proteomes" id="UP000694420">
    <property type="component" value="Unplaced"/>
</dbReference>
<sequence>SKGRKKERIRIYWGCFYFFPWLRTWKRGKQEHPRCVRPVPGSTGSPQSTAPLPGVHPAPQRCWAAGNVQSQALLRAAGSPAGANSGVESRMRVSRCSAGGDQASLQDLSLCREMERRQTA</sequence>